<evidence type="ECO:0000313" key="1">
    <source>
        <dbReference type="EMBL" id="MPN43363.1"/>
    </source>
</evidence>
<proteinExistence type="predicted"/>
<organism evidence="1">
    <name type="scientific">bioreactor metagenome</name>
    <dbReference type="NCBI Taxonomy" id="1076179"/>
    <lineage>
        <taxon>unclassified sequences</taxon>
        <taxon>metagenomes</taxon>
        <taxon>ecological metagenomes</taxon>
    </lineage>
</organism>
<dbReference type="AlphaFoldDB" id="A0A645I7E8"/>
<protein>
    <submittedName>
        <fullName evidence="1">Uncharacterized protein</fullName>
    </submittedName>
</protein>
<comment type="caution">
    <text evidence="1">The sequence shown here is derived from an EMBL/GenBank/DDBJ whole genome shotgun (WGS) entry which is preliminary data.</text>
</comment>
<dbReference type="EMBL" id="VSSQ01101717">
    <property type="protein sequence ID" value="MPN43363.1"/>
    <property type="molecule type" value="Genomic_DNA"/>
</dbReference>
<sequence length="132" mass="13967">MRPLHHPAMLAQSLATLNASPGNVAGDAPLPQVRTATLVVIALVGVQLRWPFARAPSQACNRRNRVHAPLEHLGVVPVCAADQDHYGNASGIYNDMSLGTELASVRAVGARFLASRGLGTEEPSMLARLLSI</sequence>
<reference evidence="1" key="1">
    <citation type="submission" date="2019-08" db="EMBL/GenBank/DDBJ databases">
        <authorList>
            <person name="Kucharzyk K."/>
            <person name="Murdoch R.W."/>
            <person name="Higgins S."/>
            <person name="Loffler F."/>
        </authorList>
    </citation>
    <scope>NUCLEOTIDE SEQUENCE</scope>
</reference>
<gene>
    <name evidence="1" type="ORF">SDC9_190922</name>
</gene>
<name>A0A645I7E8_9ZZZZ</name>
<accession>A0A645I7E8</accession>